<comment type="caution">
    <text evidence="1">The sequence shown here is derived from an EMBL/GenBank/DDBJ whole genome shotgun (WGS) entry which is preliminary data.</text>
</comment>
<sequence length="220" mass="25063">MQEQLREPTCSNNTELELIVLVVAFSNKSLGNLDVYYLDRIHDLFPSLNKYKFGRCKFRTYGFYGISYNLDMLFWGQSIRNRNEKPHASFPLQLASAPLDSLDELLYDCRGIPVDHFFSLTPLLTHSLDSGAVNSLVILGNFSLTYRDGLYLIPDPIHWRISLRDYHPATLSAFFDSSSECLTISVNSFPSFYLCPSGSHPLIIMPHQQGLSVYPPKGLW</sequence>
<dbReference type="AlphaFoldDB" id="A0A5B6UU08"/>
<name>A0A5B6UU08_9ROSI</name>
<reference evidence="2" key="1">
    <citation type="journal article" date="2019" name="Plant Biotechnol. J.">
        <title>Genome sequencing of the Australian wild diploid species Gossypium australe highlights disease resistance and delayed gland morphogenesis.</title>
        <authorList>
            <person name="Cai Y."/>
            <person name="Cai X."/>
            <person name="Wang Q."/>
            <person name="Wang P."/>
            <person name="Zhang Y."/>
            <person name="Cai C."/>
            <person name="Xu Y."/>
            <person name="Wang K."/>
            <person name="Zhou Z."/>
            <person name="Wang C."/>
            <person name="Geng S."/>
            <person name="Li B."/>
            <person name="Dong Q."/>
            <person name="Hou Y."/>
            <person name="Wang H."/>
            <person name="Ai P."/>
            <person name="Liu Z."/>
            <person name="Yi F."/>
            <person name="Sun M."/>
            <person name="An G."/>
            <person name="Cheng J."/>
            <person name="Zhang Y."/>
            <person name="Shi Q."/>
            <person name="Xie Y."/>
            <person name="Shi X."/>
            <person name="Chang Y."/>
            <person name="Huang F."/>
            <person name="Chen Y."/>
            <person name="Hong S."/>
            <person name="Mi L."/>
            <person name="Sun Q."/>
            <person name="Zhang L."/>
            <person name="Zhou B."/>
            <person name="Peng R."/>
            <person name="Zhang X."/>
            <person name="Liu F."/>
        </authorList>
    </citation>
    <scope>NUCLEOTIDE SEQUENCE [LARGE SCALE GENOMIC DNA]</scope>
    <source>
        <strain evidence="2">cv. PA1801</strain>
    </source>
</reference>
<evidence type="ECO:0000313" key="1">
    <source>
        <dbReference type="EMBL" id="KAA3461611.1"/>
    </source>
</evidence>
<proteinExistence type="predicted"/>
<dbReference type="EMBL" id="SMMG02000009">
    <property type="protein sequence ID" value="KAA3461611.1"/>
    <property type="molecule type" value="Genomic_DNA"/>
</dbReference>
<dbReference type="Proteomes" id="UP000325315">
    <property type="component" value="Unassembled WGS sequence"/>
</dbReference>
<gene>
    <name evidence="1" type="ORF">EPI10_028169</name>
</gene>
<organism evidence="1 2">
    <name type="scientific">Gossypium australe</name>
    <dbReference type="NCBI Taxonomy" id="47621"/>
    <lineage>
        <taxon>Eukaryota</taxon>
        <taxon>Viridiplantae</taxon>
        <taxon>Streptophyta</taxon>
        <taxon>Embryophyta</taxon>
        <taxon>Tracheophyta</taxon>
        <taxon>Spermatophyta</taxon>
        <taxon>Magnoliopsida</taxon>
        <taxon>eudicotyledons</taxon>
        <taxon>Gunneridae</taxon>
        <taxon>Pentapetalae</taxon>
        <taxon>rosids</taxon>
        <taxon>malvids</taxon>
        <taxon>Malvales</taxon>
        <taxon>Malvaceae</taxon>
        <taxon>Malvoideae</taxon>
        <taxon>Gossypium</taxon>
    </lineage>
</organism>
<protein>
    <submittedName>
        <fullName evidence="1">Uncharacterized protein</fullName>
    </submittedName>
</protein>
<evidence type="ECO:0000313" key="2">
    <source>
        <dbReference type="Proteomes" id="UP000325315"/>
    </source>
</evidence>
<accession>A0A5B6UU08</accession>
<keyword evidence="2" id="KW-1185">Reference proteome</keyword>